<proteinExistence type="predicted"/>
<dbReference type="EMBL" id="BK014925">
    <property type="protein sequence ID" value="DAD82910.1"/>
    <property type="molecule type" value="Genomic_DNA"/>
</dbReference>
<accession>A0A8S5ML13</accession>
<organism evidence="1">
    <name type="scientific">Siphoviridae sp. ctXZx16</name>
    <dbReference type="NCBI Taxonomy" id="2826371"/>
    <lineage>
        <taxon>Viruses</taxon>
        <taxon>Duplodnaviria</taxon>
        <taxon>Heunggongvirae</taxon>
        <taxon>Uroviricota</taxon>
        <taxon>Caudoviricetes</taxon>
    </lineage>
</organism>
<name>A0A8S5ML13_9CAUD</name>
<sequence>MVEVKNINGTSKDRYSNPKGCSSWITYWENKSLLPFPTYCQCEECYNRAKVGAHVRKTHGDNKWYIVPLCYECNKKTEPFFVDENYLVEVND</sequence>
<evidence type="ECO:0000313" key="1">
    <source>
        <dbReference type="EMBL" id="DAD82910.1"/>
    </source>
</evidence>
<protein>
    <submittedName>
        <fullName evidence="1">Uncharacterized protein</fullName>
    </submittedName>
</protein>
<reference evidence="1" key="1">
    <citation type="journal article" date="2021" name="Proc. Natl. Acad. Sci. U.S.A.">
        <title>A Catalog of Tens of Thousands of Viruses from Human Metagenomes Reveals Hidden Associations with Chronic Diseases.</title>
        <authorList>
            <person name="Tisza M.J."/>
            <person name="Buck C.B."/>
        </authorList>
    </citation>
    <scope>NUCLEOTIDE SEQUENCE</scope>
    <source>
        <strain evidence="1">CtXZx16</strain>
    </source>
</reference>